<comment type="similarity">
    <text evidence="1">Belongs to the FAD-dependent oxidoreductase family.</text>
</comment>
<reference evidence="6" key="2">
    <citation type="journal article" date="2023" name="Microbiol Resour">
        <title>Decontamination and Annotation of the Draft Genome Sequence of the Oomycete Lagenidium giganteum ARSEF 373.</title>
        <authorList>
            <person name="Morgan W.R."/>
            <person name="Tartar A."/>
        </authorList>
    </citation>
    <scope>NUCLEOTIDE SEQUENCE</scope>
    <source>
        <strain evidence="6">ARSEF 373</strain>
    </source>
</reference>
<keyword evidence="3" id="KW-0274">FAD</keyword>
<dbReference type="PANTHER" id="PTHR43735:SF3">
    <property type="entry name" value="FERROPTOSIS SUPPRESSOR PROTEIN 1"/>
    <property type="match status" value="1"/>
</dbReference>
<protein>
    <recommendedName>
        <fullName evidence="5">FAD/NAD(P)-binding domain-containing protein</fullName>
    </recommendedName>
</protein>
<dbReference type="InterPro" id="IPR023753">
    <property type="entry name" value="FAD/NAD-binding_dom"/>
</dbReference>
<dbReference type="EMBL" id="DAKRPA010000181">
    <property type="protein sequence ID" value="DAZ96008.1"/>
    <property type="molecule type" value="Genomic_DNA"/>
</dbReference>
<sequence>MPKQIVIIGAGPGGLNCAQALAAQLRPQDDTDVALLEMQSFYFHAVGMPRAYVDEAFGSKLLIPYDEAIPKKGRGVVRHIRAIATKIDGKANQVVYRTIGRDDQPATMDTTISFDYLVVATGSTYTTPIKPDGDDYRRAAFEKKLQTTFSQIASSDKILIVGGGAVGCEVAGEIAVKYPHKSVTLLEGNDRLLAGADVRDKLRDKLMEGLNKLNVKVILGERLEERLTENVFKERTLRTNKGTTIQSDAQLLCAGMHPVSALVADMNKSLVTASGAIKVNDQLQLADSSFSHIYVVGDASNHSTPKLGYFAGEQGKHVAAEIIARVRGKNSTKAFPPVTVGVMLVPLGPNGGASQLPLMGGCVVGNTMTRLIKSKDYFVGRAWSDLGATLPN</sequence>
<dbReference type="Gene3D" id="3.50.50.100">
    <property type="match status" value="1"/>
</dbReference>
<organism evidence="6 7">
    <name type="scientific">Lagenidium giganteum</name>
    <dbReference type="NCBI Taxonomy" id="4803"/>
    <lineage>
        <taxon>Eukaryota</taxon>
        <taxon>Sar</taxon>
        <taxon>Stramenopiles</taxon>
        <taxon>Oomycota</taxon>
        <taxon>Peronosporomycetes</taxon>
        <taxon>Pythiales</taxon>
        <taxon>Pythiaceae</taxon>
    </lineage>
</organism>
<keyword evidence="2" id="KW-0285">Flavoprotein</keyword>
<dbReference type="Proteomes" id="UP001146120">
    <property type="component" value="Unassembled WGS sequence"/>
</dbReference>
<keyword evidence="4" id="KW-0560">Oxidoreductase</keyword>
<gene>
    <name evidence="6" type="ORF">N0F65_008987</name>
</gene>
<name>A0AAV2YRR4_9STRA</name>
<evidence type="ECO:0000256" key="2">
    <source>
        <dbReference type="ARBA" id="ARBA00022630"/>
    </source>
</evidence>
<accession>A0AAV2YRR4</accession>
<evidence type="ECO:0000256" key="3">
    <source>
        <dbReference type="ARBA" id="ARBA00022827"/>
    </source>
</evidence>
<feature type="domain" description="FAD/NAD(P)-binding" evidence="5">
    <location>
        <begin position="4"/>
        <end position="315"/>
    </location>
</feature>
<dbReference type="PRINTS" id="PR00368">
    <property type="entry name" value="FADPNR"/>
</dbReference>
<comment type="caution">
    <text evidence="6">The sequence shown here is derived from an EMBL/GenBank/DDBJ whole genome shotgun (WGS) entry which is preliminary data.</text>
</comment>
<dbReference type="AlphaFoldDB" id="A0AAV2YRR4"/>
<reference evidence="6" key="1">
    <citation type="submission" date="2022-11" db="EMBL/GenBank/DDBJ databases">
        <authorList>
            <person name="Morgan W.R."/>
            <person name="Tartar A."/>
        </authorList>
    </citation>
    <scope>NUCLEOTIDE SEQUENCE</scope>
    <source>
        <strain evidence="6">ARSEF 373</strain>
    </source>
</reference>
<evidence type="ECO:0000313" key="6">
    <source>
        <dbReference type="EMBL" id="DAZ96008.1"/>
    </source>
</evidence>
<dbReference type="GO" id="GO:0004174">
    <property type="term" value="F:electron-transferring-flavoprotein dehydrogenase activity"/>
    <property type="evidence" value="ECO:0007669"/>
    <property type="project" value="TreeGrafter"/>
</dbReference>
<dbReference type="PRINTS" id="PR00411">
    <property type="entry name" value="PNDRDTASEI"/>
</dbReference>
<dbReference type="PANTHER" id="PTHR43735">
    <property type="entry name" value="APOPTOSIS-INDUCING FACTOR 1"/>
    <property type="match status" value="1"/>
</dbReference>
<evidence type="ECO:0000313" key="7">
    <source>
        <dbReference type="Proteomes" id="UP001146120"/>
    </source>
</evidence>
<dbReference type="GO" id="GO:0050660">
    <property type="term" value="F:flavin adenine dinucleotide binding"/>
    <property type="evidence" value="ECO:0007669"/>
    <property type="project" value="TreeGrafter"/>
</dbReference>
<evidence type="ECO:0000259" key="5">
    <source>
        <dbReference type="Pfam" id="PF07992"/>
    </source>
</evidence>
<dbReference type="SUPFAM" id="SSF51905">
    <property type="entry name" value="FAD/NAD(P)-binding domain"/>
    <property type="match status" value="1"/>
</dbReference>
<dbReference type="GO" id="GO:0005737">
    <property type="term" value="C:cytoplasm"/>
    <property type="evidence" value="ECO:0007669"/>
    <property type="project" value="TreeGrafter"/>
</dbReference>
<dbReference type="InterPro" id="IPR036188">
    <property type="entry name" value="FAD/NAD-bd_sf"/>
</dbReference>
<keyword evidence="7" id="KW-1185">Reference proteome</keyword>
<evidence type="ECO:0000256" key="4">
    <source>
        <dbReference type="ARBA" id="ARBA00023002"/>
    </source>
</evidence>
<proteinExistence type="inferred from homology"/>
<dbReference type="Pfam" id="PF07992">
    <property type="entry name" value="Pyr_redox_2"/>
    <property type="match status" value="1"/>
</dbReference>
<evidence type="ECO:0000256" key="1">
    <source>
        <dbReference type="ARBA" id="ARBA00006442"/>
    </source>
</evidence>